<dbReference type="OMA" id="RVIIFIH"/>
<sequence>MSKKKVTSKSMTLGIDQIARLAAEEAKKEQGRIDGTFGLATGRRPPLTAASKERVIIFIHCKLFIYFIDSIVIL</sequence>
<dbReference type="EMBL" id="UYYF01001264">
    <property type="protein sequence ID" value="VDM99707.1"/>
    <property type="molecule type" value="Genomic_DNA"/>
</dbReference>
<reference evidence="1 2" key="2">
    <citation type="submission" date="2018-11" db="EMBL/GenBank/DDBJ databases">
        <authorList>
            <consortium name="Pathogen Informatics"/>
        </authorList>
    </citation>
    <scope>NUCLEOTIDE SEQUENCE [LARGE SCALE GENOMIC DNA]</scope>
</reference>
<dbReference type="OrthoDB" id="431720at2759"/>
<dbReference type="Proteomes" id="UP000276776">
    <property type="component" value="Unassembled WGS sequence"/>
</dbReference>
<proteinExistence type="predicted"/>
<evidence type="ECO:0000313" key="1">
    <source>
        <dbReference type="EMBL" id="VDM99707.1"/>
    </source>
</evidence>
<reference evidence="3" key="1">
    <citation type="submission" date="2017-02" db="UniProtKB">
        <authorList>
            <consortium name="WormBaseParasite"/>
        </authorList>
    </citation>
    <scope>IDENTIFICATION</scope>
</reference>
<name>A0A0N5CSV4_THECL</name>
<organism evidence="3">
    <name type="scientific">Thelazia callipaeda</name>
    <name type="common">Oriental eyeworm</name>
    <name type="synonym">Parasitic nematode</name>
    <dbReference type="NCBI Taxonomy" id="103827"/>
    <lineage>
        <taxon>Eukaryota</taxon>
        <taxon>Metazoa</taxon>
        <taxon>Ecdysozoa</taxon>
        <taxon>Nematoda</taxon>
        <taxon>Chromadorea</taxon>
        <taxon>Rhabditida</taxon>
        <taxon>Spirurina</taxon>
        <taxon>Spiruromorpha</taxon>
        <taxon>Thelazioidea</taxon>
        <taxon>Thelaziidae</taxon>
        <taxon>Thelazia</taxon>
    </lineage>
</organism>
<keyword evidence="2" id="KW-1185">Reference proteome</keyword>
<gene>
    <name evidence="1" type="ORF">TCLT_LOCUS3305</name>
</gene>
<evidence type="ECO:0000313" key="2">
    <source>
        <dbReference type="Proteomes" id="UP000276776"/>
    </source>
</evidence>
<dbReference type="WBParaSite" id="TCLT_0000331001-mRNA-1">
    <property type="protein sequence ID" value="TCLT_0000331001-mRNA-1"/>
    <property type="gene ID" value="TCLT_0000331001"/>
</dbReference>
<protein>
    <submittedName>
        <fullName evidence="3">WH2 domain-containing protein</fullName>
    </submittedName>
</protein>
<evidence type="ECO:0000313" key="3">
    <source>
        <dbReference type="WBParaSite" id="TCLT_0000331001-mRNA-1"/>
    </source>
</evidence>
<accession>A0A0N5CSV4</accession>
<dbReference type="STRING" id="103827.A0A0N5CSV4"/>
<dbReference type="AlphaFoldDB" id="A0A0N5CSV4"/>